<dbReference type="EMBL" id="JAGUCO010000022">
    <property type="protein sequence ID" value="MBS2100401.1"/>
    <property type="molecule type" value="Genomic_DNA"/>
</dbReference>
<protein>
    <submittedName>
        <fullName evidence="3">Response regulator transcription factor</fullName>
    </submittedName>
</protein>
<evidence type="ECO:0000313" key="4">
    <source>
        <dbReference type="Proteomes" id="UP000708576"/>
    </source>
</evidence>
<dbReference type="SMART" id="SM00448">
    <property type="entry name" value="REC"/>
    <property type="match status" value="1"/>
</dbReference>
<dbReference type="InterPro" id="IPR058245">
    <property type="entry name" value="NreC/VraR/RcsB-like_REC"/>
</dbReference>
<accession>A0ABS5JZU4</accession>
<proteinExistence type="predicted"/>
<dbReference type="InterPro" id="IPR052048">
    <property type="entry name" value="ST_Response_Regulator"/>
</dbReference>
<keyword evidence="4" id="KW-1185">Reference proteome</keyword>
<feature type="domain" description="Response regulatory" evidence="2">
    <location>
        <begin position="7"/>
        <end position="123"/>
    </location>
</feature>
<dbReference type="SUPFAM" id="SSF52172">
    <property type="entry name" value="CheY-like"/>
    <property type="match status" value="1"/>
</dbReference>
<dbReference type="PANTHER" id="PTHR43228:SF1">
    <property type="entry name" value="TWO-COMPONENT RESPONSE REGULATOR ARR22"/>
    <property type="match status" value="1"/>
</dbReference>
<dbReference type="Pfam" id="PF00072">
    <property type="entry name" value="Response_reg"/>
    <property type="match status" value="1"/>
</dbReference>
<dbReference type="Gene3D" id="3.40.50.2300">
    <property type="match status" value="1"/>
</dbReference>
<organism evidence="3 4">
    <name type="scientific">Carboxylicivirga linearis</name>
    <dbReference type="NCBI Taxonomy" id="1628157"/>
    <lineage>
        <taxon>Bacteria</taxon>
        <taxon>Pseudomonadati</taxon>
        <taxon>Bacteroidota</taxon>
        <taxon>Bacteroidia</taxon>
        <taxon>Marinilabiliales</taxon>
        <taxon>Marinilabiliaceae</taxon>
        <taxon>Carboxylicivirga</taxon>
    </lineage>
</organism>
<dbReference type="PROSITE" id="PS50110">
    <property type="entry name" value="RESPONSE_REGULATORY"/>
    <property type="match status" value="1"/>
</dbReference>
<evidence type="ECO:0000313" key="3">
    <source>
        <dbReference type="EMBL" id="MBS2100401.1"/>
    </source>
</evidence>
<dbReference type="CDD" id="cd17535">
    <property type="entry name" value="REC_NarL-like"/>
    <property type="match status" value="1"/>
</dbReference>
<comment type="caution">
    <text evidence="3">The sequence shown here is derived from an EMBL/GenBank/DDBJ whole genome shotgun (WGS) entry which is preliminary data.</text>
</comment>
<evidence type="ECO:0000256" key="1">
    <source>
        <dbReference type="PROSITE-ProRule" id="PRU00169"/>
    </source>
</evidence>
<dbReference type="PANTHER" id="PTHR43228">
    <property type="entry name" value="TWO-COMPONENT RESPONSE REGULATOR"/>
    <property type="match status" value="1"/>
</dbReference>
<gene>
    <name evidence="3" type="ORF">KEM10_19100</name>
</gene>
<keyword evidence="1" id="KW-0597">Phosphoprotein</keyword>
<dbReference type="InterPro" id="IPR001789">
    <property type="entry name" value="Sig_transdc_resp-reg_receiver"/>
</dbReference>
<sequence>MKEKKISIIIADDNENFLEAMVFLLSKNTSYNVIHSCSNGVELLEACKFNKPDIIITDLNMPVMDGVNAVKEIRELYPKIPVIALTMYYENVIIQPIIDLGFNGYIYKPHVSKRLDDVIDRVLSKKSNLIF</sequence>
<reference evidence="3 4" key="1">
    <citation type="journal article" date="2015" name="Int. J. Syst. Evol. Microbiol.">
        <title>Carboxylicivirga linearis sp. nov., isolated from a sea cucumber culture pond.</title>
        <authorList>
            <person name="Wang F.Q."/>
            <person name="Zhou Y.X."/>
            <person name="Lin X.Z."/>
            <person name="Chen G.J."/>
            <person name="Du Z.J."/>
        </authorList>
    </citation>
    <scope>NUCLEOTIDE SEQUENCE [LARGE SCALE GENOMIC DNA]</scope>
    <source>
        <strain evidence="3 4">FB218</strain>
    </source>
</reference>
<feature type="modified residue" description="4-aspartylphosphate" evidence="1">
    <location>
        <position position="58"/>
    </location>
</feature>
<evidence type="ECO:0000259" key="2">
    <source>
        <dbReference type="PROSITE" id="PS50110"/>
    </source>
</evidence>
<dbReference type="RefSeq" id="WP_212218165.1">
    <property type="nucleotide sequence ID" value="NZ_JAGUCO010000022.1"/>
</dbReference>
<name>A0ABS5JZU4_9BACT</name>
<dbReference type="InterPro" id="IPR011006">
    <property type="entry name" value="CheY-like_superfamily"/>
</dbReference>
<dbReference type="Proteomes" id="UP000708576">
    <property type="component" value="Unassembled WGS sequence"/>
</dbReference>